<comment type="caution">
    <text evidence="4">The sequence shown here is derived from an EMBL/GenBank/DDBJ whole genome shotgun (WGS) entry which is preliminary data.</text>
</comment>
<accession>A0A8J4B5Q1</accession>
<evidence type="ECO:0000313" key="5">
    <source>
        <dbReference type="Proteomes" id="UP000747399"/>
    </source>
</evidence>
<dbReference type="AlphaFoldDB" id="A0A8J4B5Q1"/>
<dbReference type="InterPro" id="IPR002347">
    <property type="entry name" value="SDR_fam"/>
</dbReference>
<gene>
    <name evidence="4" type="ORF">Vafri_10363</name>
</gene>
<comment type="similarity">
    <text evidence="1">Belongs to the short-chain dehydrogenases/reductases (SDR) family.</text>
</comment>
<dbReference type="Pfam" id="PF00106">
    <property type="entry name" value="adh_short"/>
    <property type="match status" value="2"/>
</dbReference>
<evidence type="ECO:0000313" key="4">
    <source>
        <dbReference type="EMBL" id="GIL54628.1"/>
    </source>
</evidence>
<dbReference type="EMBL" id="BNCO01000019">
    <property type="protein sequence ID" value="GIL54628.1"/>
    <property type="molecule type" value="Genomic_DNA"/>
</dbReference>
<evidence type="ECO:0000256" key="3">
    <source>
        <dbReference type="SAM" id="MobiDB-lite"/>
    </source>
</evidence>
<dbReference type="PRINTS" id="PR00081">
    <property type="entry name" value="GDHRDH"/>
</dbReference>
<dbReference type="GO" id="GO:0016491">
    <property type="term" value="F:oxidoreductase activity"/>
    <property type="evidence" value="ECO:0007669"/>
    <property type="project" value="UniProtKB-KW"/>
</dbReference>
<dbReference type="PANTHER" id="PTHR24320">
    <property type="entry name" value="RETINOL DEHYDROGENASE"/>
    <property type="match status" value="1"/>
</dbReference>
<reference evidence="4" key="1">
    <citation type="journal article" date="2021" name="Proc. Natl. Acad. Sci. U.S.A.">
        <title>Three genomes in the algal genus Volvox reveal the fate of a haploid sex-determining region after a transition to homothallism.</title>
        <authorList>
            <person name="Yamamoto K."/>
            <person name="Hamaji T."/>
            <person name="Kawai-Toyooka H."/>
            <person name="Matsuzaki R."/>
            <person name="Takahashi F."/>
            <person name="Nishimura Y."/>
            <person name="Kawachi M."/>
            <person name="Noguchi H."/>
            <person name="Minakuchi Y."/>
            <person name="Umen J.G."/>
            <person name="Toyoda A."/>
            <person name="Nozaki H."/>
        </authorList>
    </citation>
    <scope>NUCLEOTIDE SEQUENCE</scope>
    <source>
        <strain evidence="4">NIES-3780</strain>
    </source>
</reference>
<keyword evidence="5" id="KW-1185">Reference proteome</keyword>
<feature type="region of interest" description="Disordered" evidence="3">
    <location>
        <begin position="125"/>
        <end position="151"/>
    </location>
</feature>
<dbReference type="SUPFAM" id="SSF51735">
    <property type="entry name" value="NAD(P)-binding Rossmann-fold domains"/>
    <property type="match status" value="1"/>
</dbReference>
<dbReference type="Gene3D" id="3.40.50.720">
    <property type="entry name" value="NAD(P)-binding Rossmann-like Domain"/>
    <property type="match status" value="1"/>
</dbReference>
<dbReference type="Proteomes" id="UP000747399">
    <property type="component" value="Unassembled WGS sequence"/>
</dbReference>
<name>A0A8J4B5Q1_9CHLO</name>
<protein>
    <submittedName>
        <fullName evidence="4">Uncharacterized protein</fullName>
    </submittedName>
</protein>
<feature type="compositionally biased region" description="Gly residues" evidence="3">
    <location>
        <begin position="131"/>
        <end position="149"/>
    </location>
</feature>
<dbReference type="PANTHER" id="PTHR24320:SF148">
    <property type="entry name" value="NAD(P)-BINDING ROSSMANN-FOLD SUPERFAMILY PROTEIN"/>
    <property type="match status" value="1"/>
</dbReference>
<evidence type="ECO:0000256" key="1">
    <source>
        <dbReference type="ARBA" id="ARBA00006484"/>
    </source>
</evidence>
<feature type="region of interest" description="Disordered" evidence="3">
    <location>
        <begin position="1"/>
        <end position="22"/>
    </location>
</feature>
<dbReference type="InterPro" id="IPR036291">
    <property type="entry name" value="NAD(P)-bd_dom_sf"/>
</dbReference>
<organism evidence="4 5">
    <name type="scientific">Volvox africanus</name>
    <dbReference type="NCBI Taxonomy" id="51714"/>
    <lineage>
        <taxon>Eukaryota</taxon>
        <taxon>Viridiplantae</taxon>
        <taxon>Chlorophyta</taxon>
        <taxon>core chlorophytes</taxon>
        <taxon>Chlorophyceae</taxon>
        <taxon>CS clade</taxon>
        <taxon>Chlamydomonadales</taxon>
        <taxon>Volvocaceae</taxon>
        <taxon>Volvox</taxon>
    </lineage>
</organism>
<proteinExistence type="inferred from homology"/>
<keyword evidence="2" id="KW-0560">Oxidoreductase</keyword>
<sequence length="401" mass="42265">MKPLAQTPAKAESDTDASTARAAGDIVHHPIASGPLGLDTSMKGKYCIVTGSNCGIGLQVARGLMRRGAHVIMACRNMTACEQAAAVLRGEGLSGSCACRVVDLENPSSIRAFVSQQAQELAVSTDSVGNSGSGRASGVGGDGAAGLRGGQQPQQARRYVDVLVNNAGVMGVPPASDGSDRHLTTNHLGPYLLTRLLLPHMTHGSRIINVASRVHYTGSLSLVSDPNGRAETIRNDTHHWFWQYCRSKLCNVLFTAELQRRYGYESPFALTAFRSSGSGVGVGIGSSRTLEGIGGGIGAHAVSPGLVDTGILRYLLPGQLQWLLAPLRPLFRTPAQGAEVVLYAASSPELQGRNTLFLHDCREKQPSAAARDPRLAADLWRVSAALLGMPEEGEEPGKGSR</sequence>
<evidence type="ECO:0000256" key="2">
    <source>
        <dbReference type="ARBA" id="ARBA00023002"/>
    </source>
</evidence>